<proteinExistence type="predicted"/>
<organism evidence="1 2">
    <name type="scientific">Saccharothrix australiensis</name>
    <dbReference type="NCBI Taxonomy" id="2072"/>
    <lineage>
        <taxon>Bacteria</taxon>
        <taxon>Bacillati</taxon>
        <taxon>Actinomycetota</taxon>
        <taxon>Actinomycetes</taxon>
        <taxon>Pseudonocardiales</taxon>
        <taxon>Pseudonocardiaceae</taxon>
        <taxon>Saccharothrix</taxon>
    </lineage>
</organism>
<dbReference type="AlphaFoldDB" id="A0A495VX76"/>
<dbReference type="GO" id="GO:0005506">
    <property type="term" value="F:iron ion binding"/>
    <property type="evidence" value="ECO:0007669"/>
    <property type="project" value="InterPro"/>
</dbReference>
<dbReference type="EMBL" id="RBXO01000001">
    <property type="protein sequence ID" value="RKT54031.1"/>
    <property type="molecule type" value="Genomic_DNA"/>
</dbReference>
<dbReference type="OrthoDB" id="7376058at2"/>
<dbReference type="SUPFAM" id="SSF48264">
    <property type="entry name" value="Cytochrome P450"/>
    <property type="match status" value="1"/>
</dbReference>
<accession>A0A495VX76</accession>
<comment type="caution">
    <text evidence="1">The sequence shown here is derived from an EMBL/GenBank/DDBJ whole genome shotgun (WGS) entry which is preliminary data.</text>
</comment>
<dbReference type="GO" id="GO:0020037">
    <property type="term" value="F:heme binding"/>
    <property type="evidence" value="ECO:0007669"/>
    <property type="project" value="InterPro"/>
</dbReference>
<dbReference type="Proteomes" id="UP000282084">
    <property type="component" value="Unassembled WGS sequence"/>
</dbReference>
<protein>
    <submittedName>
        <fullName evidence="1">Cytochrome P450</fullName>
    </submittedName>
</protein>
<gene>
    <name evidence="1" type="ORF">C8E97_2620</name>
</gene>
<evidence type="ECO:0000313" key="2">
    <source>
        <dbReference type="Proteomes" id="UP000282084"/>
    </source>
</evidence>
<dbReference type="RefSeq" id="WP_121005149.1">
    <property type="nucleotide sequence ID" value="NZ_RBXO01000001.1"/>
</dbReference>
<sequence length="385" mass="42841">MAVASRLDTGRVFAKVLLPTLGKGVIVRRRWAMAMAEKAQSDAVAVATVAELRERYGPAPLRLRVTGRSVALVLDPADVGRLLAWSPEPFALATREKRAALNHFQPHGVLASRGPERERRRRFNELALRPEKVDVEPVVLDEADLLARHVASAGVLTWDDFTQAWWRAVRRIVLGSGARSDVALIDDLKALRQDANWAYLHRRRHRLRERFERRLLEHLERGESGSLAAVASPDELLGQVPHWLFAFDAAGIVTMRALALGGVGVEGVLESARLWPTTPVILRESTRPTRWRGTWLPAGTTFIVFTPYFHRRFGDGYRPELWPTDEPSLVPFSGGPGVCPGRDLVLVGAGLMLDALRPHLDVPTVHPPLPATLDHFALRLPATRK</sequence>
<dbReference type="GO" id="GO:0004497">
    <property type="term" value="F:monooxygenase activity"/>
    <property type="evidence" value="ECO:0007669"/>
    <property type="project" value="InterPro"/>
</dbReference>
<dbReference type="Gene3D" id="1.10.630.10">
    <property type="entry name" value="Cytochrome P450"/>
    <property type="match status" value="2"/>
</dbReference>
<reference evidence="1 2" key="1">
    <citation type="submission" date="2018-10" db="EMBL/GenBank/DDBJ databases">
        <title>Sequencing the genomes of 1000 actinobacteria strains.</title>
        <authorList>
            <person name="Klenk H.-P."/>
        </authorList>
    </citation>
    <scope>NUCLEOTIDE SEQUENCE [LARGE SCALE GENOMIC DNA]</scope>
    <source>
        <strain evidence="1 2">DSM 43800</strain>
    </source>
</reference>
<keyword evidence="2" id="KW-1185">Reference proteome</keyword>
<evidence type="ECO:0000313" key="1">
    <source>
        <dbReference type="EMBL" id="RKT54031.1"/>
    </source>
</evidence>
<dbReference type="InterPro" id="IPR036396">
    <property type="entry name" value="Cyt_P450_sf"/>
</dbReference>
<name>A0A495VX76_9PSEU</name>
<dbReference type="GO" id="GO:0016705">
    <property type="term" value="F:oxidoreductase activity, acting on paired donors, with incorporation or reduction of molecular oxygen"/>
    <property type="evidence" value="ECO:0007669"/>
    <property type="project" value="InterPro"/>
</dbReference>